<name>A0AAD5VKR5_9AGAR</name>
<evidence type="ECO:0000313" key="3">
    <source>
        <dbReference type="EMBL" id="KAJ3562923.1"/>
    </source>
</evidence>
<evidence type="ECO:0000313" key="4">
    <source>
        <dbReference type="Proteomes" id="UP001213000"/>
    </source>
</evidence>
<evidence type="ECO:0000256" key="1">
    <source>
        <dbReference type="SAM" id="MobiDB-lite"/>
    </source>
</evidence>
<dbReference type="PROSITE" id="PS50097">
    <property type="entry name" value="BTB"/>
    <property type="match status" value="1"/>
</dbReference>
<dbReference type="EMBL" id="JANIEX010000815">
    <property type="protein sequence ID" value="KAJ3562923.1"/>
    <property type="molecule type" value="Genomic_DNA"/>
</dbReference>
<dbReference type="Gene3D" id="3.30.710.10">
    <property type="entry name" value="Potassium Channel Kv1.1, Chain A"/>
    <property type="match status" value="1"/>
</dbReference>
<comment type="caution">
    <text evidence="3">The sequence shown here is derived from an EMBL/GenBank/DDBJ whole genome shotgun (WGS) entry which is preliminary data.</text>
</comment>
<keyword evidence="4" id="KW-1185">Reference proteome</keyword>
<evidence type="ECO:0000259" key="2">
    <source>
        <dbReference type="PROSITE" id="PS50097"/>
    </source>
</evidence>
<organism evidence="3 4">
    <name type="scientific">Leucocoprinus birnbaumii</name>
    <dbReference type="NCBI Taxonomy" id="56174"/>
    <lineage>
        <taxon>Eukaryota</taxon>
        <taxon>Fungi</taxon>
        <taxon>Dikarya</taxon>
        <taxon>Basidiomycota</taxon>
        <taxon>Agaricomycotina</taxon>
        <taxon>Agaricomycetes</taxon>
        <taxon>Agaricomycetidae</taxon>
        <taxon>Agaricales</taxon>
        <taxon>Agaricineae</taxon>
        <taxon>Agaricaceae</taxon>
        <taxon>Leucocoprinus</taxon>
    </lineage>
</organism>
<proteinExistence type="predicted"/>
<dbReference type="SUPFAM" id="SSF54695">
    <property type="entry name" value="POZ domain"/>
    <property type="match status" value="1"/>
</dbReference>
<accession>A0AAD5VKR5</accession>
<feature type="region of interest" description="Disordered" evidence="1">
    <location>
        <begin position="1"/>
        <end position="21"/>
    </location>
</feature>
<gene>
    <name evidence="3" type="ORF">NP233_g9273</name>
</gene>
<reference evidence="3" key="1">
    <citation type="submission" date="2022-07" db="EMBL/GenBank/DDBJ databases">
        <title>Genome Sequence of Leucocoprinus birnbaumii.</title>
        <authorList>
            <person name="Buettner E."/>
        </authorList>
    </citation>
    <scope>NUCLEOTIDE SEQUENCE</scope>
    <source>
        <strain evidence="3">VT141</strain>
    </source>
</reference>
<dbReference type="Proteomes" id="UP001213000">
    <property type="component" value="Unassembled WGS sequence"/>
</dbReference>
<sequence length="386" mass="43196">MDASAPASLTKAEPMSPPPPAAKYARDTDYYYHDGSCVFLVGGRLFKIHRSQLERHSNVFKTILATPAEDMKPTSGLEGFSDEHPIVREDSVAEFRALCWVIYATPAEIVDQFTSTKADVPRMISLISVTHKYDMPGYRDWAFSAINKIAQAGQIQPSCKSWENLQQLLDLSHKSKQFELASRIQFSWIKSIEKSPKALRPFTSALRAAENSKLRGFHAQIYYTYLRANGALSARALYDPASSSIDKIVSHVTEHPSVDIGDTHRLRLYQGFWSLTQLRHRLDTPPSLNGNAQCAVHATACQPSWEAWWKDFLAEAQQGGKQRIGDPGELLLKLQQIAMKKPIANITATSFGTLPPVPCQAQIQTQVCAMKKTFDENLAERFMIPV</sequence>
<feature type="domain" description="BTB" evidence="2">
    <location>
        <begin position="35"/>
        <end position="111"/>
    </location>
</feature>
<dbReference type="InterPro" id="IPR000210">
    <property type="entry name" value="BTB/POZ_dom"/>
</dbReference>
<protein>
    <recommendedName>
        <fullName evidence="2">BTB domain-containing protein</fullName>
    </recommendedName>
</protein>
<dbReference type="InterPro" id="IPR011333">
    <property type="entry name" value="SKP1/BTB/POZ_sf"/>
</dbReference>
<dbReference type="AlphaFoldDB" id="A0AAD5VKR5"/>